<dbReference type="InterPro" id="IPR005158">
    <property type="entry name" value="BTAD"/>
</dbReference>
<dbReference type="SMART" id="SM01043">
    <property type="entry name" value="BTAD"/>
    <property type="match status" value="1"/>
</dbReference>
<organism evidence="9 10">
    <name type="scientific">Streptomyces qinglanensis</name>
    <dbReference type="NCBI Taxonomy" id="943816"/>
    <lineage>
        <taxon>Bacteria</taxon>
        <taxon>Bacillati</taxon>
        <taxon>Actinomycetota</taxon>
        <taxon>Actinomycetes</taxon>
        <taxon>Kitasatosporales</taxon>
        <taxon>Streptomycetaceae</taxon>
        <taxon>Streptomyces</taxon>
    </lineage>
</organism>
<dbReference type="SUPFAM" id="SSF48452">
    <property type="entry name" value="TPR-like"/>
    <property type="match status" value="3"/>
</dbReference>
<keyword evidence="5" id="KW-0804">Transcription</keyword>
<dbReference type="GO" id="GO:0000160">
    <property type="term" value="P:phosphorelay signal transduction system"/>
    <property type="evidence" value="ECO:0007669"/>
    <property type="project" value="UniProtKB-KW"/>
</dbReference>
<dbReference type="Pfam" id="PF00486">
    <property type="entry name" value="Trans_reg_C"/>
    <property type="match status" value="1"/>
</dbReference>
<feature type="compositionally biased region" description="Low complexity" evidence="7">
    <location>
        <begin position="264"/>
        <end position="275"/>
    </location>
</feature>
<dbReference type="InterPro" id="IPR001867">
    <property type="entry name" value="OmpR/PhoB-type_DNA-bd"/>
</dbReference>
<dbReference type="SMART" id="SM00862">
    <property type="entry name" value="Trans_reg_C"/>
    <property type="match status" value="1"/>
</dbReference>
<dbReference type="PANTHER" id="PTHR35807">
    <property type="entry name" value="TRANSCRIPTIONAL REGULATOR REDD-RELATED"/>
    <property type="match status" value="1"/>
</dbReference>
<gene>
    <name evidence="9" type="ORF">AN217_25865</name>
</gene>
<evidence type="ECO:0000256" key="3">
    <source>
        <dbReference type="ARBA" id="ARBA00023015"/>
    </source>
</evidence>
<dbReference type="EMBL" id="LJGV01000022">
    <property type="protein sequence ID" value="OEV00655.1"/>
    <property type="molecule type" value="Genomic_DNA"/>
</dbReference>
<dbReference type="SMART" id="SM00028">
    <property type="entry name" value="TPR"/>
    <property type="match status" value="5"/>
</dbReference>
<dbReference type="GO" id="GO:0006355">
    <property type="term" value="P:regulation of DNA-templated transcription"/>
    <property type="evidence" value="ECO:0007669"/>
    <property type="project" value="InterPro"/>
</dbReference>
<dbReference type="SUPFAM" id="SSF52540">
    <property type="entry name" value="P-loop containing nucleoside triphosphate hydrolases"/>
    <property type="match status" value="1"/>
</dbReference>
<accession>A0A1E7K9P3</accession>
<evidence type="ECO:0000313" key="9">
    <source>
        <dbReference type="EMBL" id="OEV00655.1"/>
    </source>
</evidence>
<dbReference type="Pfam" id="PF13191">
    <property type="entry name" value="AAA_16"/>
    <property type="match status" value="1"/>
</dbReference>
<evidence type="ECO:0000256" key="7">
    <source>
        <dbReference type="SAM" id="MobiDB-lite"/>
    </source>
</evidence>
<dbReference type="CDD" id="cd15831">
    <property type="entry name" value="BTAD"/>
    <property type="match status" value="1"/>
</dbReference>
<name>A0A1E7K9P3_9ACTN</name>
<evidence type="ECO:0000256" key="4">
    <source>
        <dbReference type="ARBA" id="ARBA00023125"/>
    </source>
</evidence>
<dbReference type="InterPro" id="IPR036388">
    <property type="entry name" value="WH-like_DNA-bd_sf"/>
</dbReference>
<dbReference type="InterPro" id="IPR041664">
    <property type="entry name" value="AAA_16"/>
</dbReference>
<dbReference type="Gene3D" id="3.40.50.300">
    <property type="entry name" value="P-loop containing nucleotide triphosphate hydrolases"/>
    <property type="match status" value="1"/>
</dbReference>
<dbReference type="PROSITE" id="PS51755">
    <property type="entry name" value="OMPR_PHOB"/>
    <property type="match status" value="1"/>
</dbReference>
<dbReference type="SUPFAM" id="SSF46894">
    <property type="entry name" value="C-terminal effector domain of the bipartite response regulators"/>
    <property type="match status" value="1"/>
</dbReference>
<comment type="similarity">
    <text evidence="1">Belongs to the AfsR/DnrI/RedD regulatory family.</text>
</comment>
<keyword evidence="2" id="KW-0902">Two-component regulatory system</keyword>
<dbReference type="InterPro" id="IPR027417">
    <property type="entry name" value="P-loop_NTPase"/>
</dbReference>
<dbReference type="RefSeq" id="WP_069992982.1">
    <property type="nucleotide sequence ID" value="NZ_LJGV01000022.1"/>
</dbReference>
<feature type="DNA-binding region" description="OmpR/PhoB-type" evidence="6">
    <location>
        <begin position="5"/>
        <end position="105"/>
    </location>
</feature>
<dbReference type="Proteomes" id="UP000175829">
    <property type="component" value="Unassembled WGS sequence"/>
</dbReference>
<dbReference type="Pfam" id="PF03704">
    <property type="entry name" value="BTAD"/>
    <property type="match status" value="1"/>
</dbReference>
<sequence length="980" mass="104314">MRGSGEIRDRSPDGLRFGLLGTVCLFDQVTGEPCPVGGTMVRTLLAALLREPGRVVTAEALQDALWDSPPPSARASLQNFAARLRRVLDDPGRLRGLRTGYRLVVQDGELDVRVFRRGVVAARAAAAAGRWSEVSERTRAALALWRGAPLTGVRTEFVDLAYADRLQEERLELLEWRMEARLALREDPAEFVPELTGLAAGHPLREAFHRQLMLALHRSDRQAEALEVHRVLRRTLAERLGTEPGPAVQAAHREVLAVPAAPRGKGRGAARLAPATTPPAPSCFTGREAERAALRSALGGTADGGPRVAVVSGMPGVGKSALAAQAAYDLRSVFPGGQLHVHLHGAAADGSRRTPQQAIAVLLRDLGVAPQDVPGDEEAAAALLRTVLACERILLVLDDAACAAQVRPLLPAGAGCGVLITSRSGLTALDRVRHVALRPLTARESAALLRTASGRDDGIGAGHQLVALAGGLPLALRVMAARLAARSTLTADRLALLLDGDGLLEGLEYDDLSVRRLLTGAVRALRESERGVDRDAALVLDCVGSVPLPDYGEPLLARLAGLPAGRTAAALERLTQAALLEEPAPERYTAHDLVREAAAGCPASADRLSTALNWYAEGTGRLLCTLVPPGAERRDRLYVPEGDGAGTFPDGIVGWAEAELPNIVVLADCVAGAADVRAADGAALAGVVRQLFPFLQRYGRINELDELARHALTAACAVGDAHAISIALSDLAGSHFLAGRLNQALEFTGRALRLQRASGDRVGIRRSLSHQGLLLDRLGRDADAQDALHEALGVAHDLADTVAQSHVLSHLGNLADHRGDPTGAVTFHERSLALGERNGDAVVRHTAYCNIGYALLRSDEPEQALLRFQRGLAVLRDFPDWHSETQTRLGLVRGLRAMGDARRALDEATRLAELASKRHDRHAEGLAHYERGHVLAVTGRAQQAREQWGAALEALSGTDSAEVPELRELLGMLPEPTEPD</sequence>
<evidence type="ECO:0000256" key="6">
    <source>
        <dbReference type="PROSITE-ProRule" id="PRU01091"/>
    </source>
</evidence>
<dbReference type="InterPro" id="IPR019734">
    <property type="entry name" value="TPR_rpt"/>
</dbReference>
<dbReference type="PANTHER" id="PTHR35807:SF1">
    <property type="entry name" value="TRANSCRIPTIONAL REGULATOR REDD"/>
    <property type="match status" value="1"/>
</dbReference>
<dbReference type="InterPro" id="IPR016032">
    <property type="entry name" value="Sig_transdc_resp-reg_C-effctor"/>
</dbReference>
<proteinExistence type="inferred from homology"/>
<dbReference type="Gene3D" id="1.10.10.10">
    <property type="entry name" value="Winged helix-like DNA-binding domain superfamily/Winged helix DNA-binding domain"/>
    <property type="match status" value="1"/>
</dbReference>
<feature type="domain" description="OmpR/PhoB-type" evidence="8">
    <location>
        <begin position="5"/>
        <end position="105"/>
    </location>
</feature>
<keyword evidence="3" id="KW-0805">Transcription regulation</keyword>
<protein>
    <recommendedName>
        <fullName evidence="8">OmpR/PhoB-type domain-containing protein</fullName>
    </recommendedName>
</protein>
<evidence type="ECO:0000256" key="5">
    <source>
        <dbReference type="ARBA" id="ARBA00023163"/>
    </source>
</evidence>
<dbReference type="PATRIC" id="fig|943816.4.peg.4760"/>
<reference evidence="9 10" key="1">
    <citation type="journal article" date="2016" name="Front. Microbiol.">
        <title>Comparative Genomics Analysis of Streptomyces Species Reveals Their Adaptation to the Marine Environment and Their Diversity at the Genomic Level.</title>
        <authorList>
            <person name="Tian X."/>
            <person name="Zhang Z."/>
            <person name="Yang T."/>
            <person name="Chen M."/>
            <person name="Li J."/>
            <person name="Chen F."/>
            <person name="Yang J."/>
            <person name="Li W."/>
            <person name="Zhang B."/>
            <person name="Zhang Z."/>
            <person name="Wu J."/>
            <person name="Zhang C."/>
            <person name="Long L."/>
            <person name="Xiao J."/>
        </authorList>
    </citation>
    <scope>NUCLEOTIDE SEQUENCE [LARGE SCALE GENOMIC DNA]</scope>
    <source>
        <strain evidence="9 10">SCSIO M10379</strain>
    </source>
</reference>
<feature type="region of interest" description="Disordered" evidence="7">
    <location>
        <begin position="264"/>
        <end position="284"/>
    </location>
</feature>
<comment type="caution">
    <text evidence="9">The sequence shown here is derived from an EMBL/GenBank/DDBJ whole genome shotgun (WGS) entry which is preliminary data.</text>
</comment>
<dbReference type="PRINTS" id="PR00364">
    <property type="entry name" value="DISEASERSIST"/>
</dbReference>
<evidence type="ECO:0000256" key="2">
    <source>
        <dbReference type="ARBA" id="ARBA00023012"/>
    </source>
</evidence>
<evidence type="ECO:0000259" key="8">
    <source>
        <dbReference type="PROSITE" id="PS51755"/>
    </source>
</evidence>
<evidence type="ECO:0000313" key="10">
    <source>
        <dbReference type="Proteomes" id="UP000175829"/>
    </source>
</evidence>
<dbReference type="InterPro" id="IPR011990">
    <property type="entry name" value="TPR-like_helical_dom_sf"/>
</dbReference>
<evidence type="ECO:0000256" key="1">
    <source>
        <dbReference type="ARBA" id="ARBA00005820"/>
    </source>
</evidence>
<dbReference type="Gene3D" id="1.25.40.10">
    <property type="entry name" value="Tetratricopeptide repeat domain"/>
    <property type="match status" value="2"/>
</dbReference>
<dbReference type="InterPro" id="IPR051677">
    <property type="entry name" value="AfsR-DnrI-RedD_regulator"/>
</dbReference>
<keyword evidence="4 6" id="KW-0238">DNA-binding</keyword>
<dbReference type="GO" id="GO:0003677">
    <property type="term" value="F:DNA binding"/>
    <property type="evidence" value="ECO:0007669"/>
    <property type="project" value="UniProtKB-UniRule"/>
</dbReference>
<dbReference type="AlphaFoldDB" id="A0A1E7K9P3"/>